<evidence type="ECO:0000256" key="14">
    <source>
        <dbReference type="ARBA" id="ARBA00023264"/>
    </source>
</evidence>
<keyword evidence="10 15" id="KW-1133">Transmembrane helix</keyword>
<dbReference type="RefSeq" id="WP_211971341.1">
    <property type="nucleotide sequence ID" value="NZ_CBFHAM010000005.1"/>
</dbReference>
<keyword evidence="5" id="KW-0808">Transferase</keyword>
<dbReference type="GO" id="GO:0016301">
    <property type="term" value="F:kinase activity"/>
    <property type="evidence" value="ECO:0007669"/>
    <property type="project" value="UniProtKB-KW"/>
</dbReference>
<keyword evidence="3" id="KW-1003">Cell membrane</keyword>
<name>A0ABS5IVF8_9BACT</name>
<reference evidence="16 17" key="1">
    <citation type="submission" date="2021-04" db="EMBL/GenBank/DDBJ databases">
        <title>Chitinophaga sp. nov., isolated from the rhizosphere soil.</title>
        <authorList>
            <person name="He S."/>
        </authorList>
    </citation>
    <scope>NUCLEOTIDE SEQUENCE [LARGE SCALE GENOMIC DNA]</scope>
    <source>
        <strain evidence="16 17">2R12</strain>
    </source>
</reference>
<evidence type="ECO:0000313" key="17">
    <source>
        <dbReference type="Proteomes" id="UP000676386"/>
    </source>
</evidence>
<organism evidence="16 17">
    <name type="scientific">Chitinophaga hostae</name>
    <dbReference type="NCBI Taxonomy" id="2831022"/>
    <lineage>
        <taxon>Bacteria</taxon>
        <taxon>Pseudomonadati</taxon>
        <taxon>Bacteroidota</taxon>
        <taxon>Chitinophagia</taxon>
        <taxon>Chitinophagales</taxon>
        <taxon>Chitinophagaceae</taxon>
        <taxon>Chitinophaga</taxon>
    </lineage>
</organism>
<keyword evidence="8 16" id="KW-0418">Kinase</keyword>
<feature type="transmembrane region" description="Helical" evidence="15">
    <location>
        <begin position="95"/>
        <end position="120"/>
    </location>
</feature>
<evidence type="ECO:0000256" key="6">
    <source>
        <dbReference type="ARBA" id="ARBA00022692"/>
    </source>
</evidence>
<keyword evidence="17" id="KW-1185">Reference proteome</keyword>
<accession>A0ABS5IVF8</accession>
<evidence type="ECO:0000256" key="11">
    <source>
        <dbReference type="ARBA" id="ARBA00023098"/>
    </source>
</evidence>
<keyword evidence="14" id="KW-1208">Phospholipid metabolism</keyword>
<dbReference type="InterPro" id="IPR036945">
    <property type="entry name" value="DAGK_sf"/>
</dbReference>
<dbReference type="InterPro" id="IPR000829">
    <property type="entry name" value="DAGK"/>
</dbReference>
<dbReference type="EMBL" id="JAGTXB010000001">
    <property type="protein sequence ID" value="MBS0026217.1"/>
    <property type="molecule type" value="Genomic_DNA"/>
</dbReference>
<keyword evidence="13" id="KW-0594">Phospholipid biosynthesis</keyword>
<evidence type="ECO:0000256" key="8">
    <source>
        <dbReference type="ARBA" id="ARBA00022777"/>
    </source>
</evidence>
<keyword evidence="6 15" id="KW-0812">Transmembrane</keyword>
<evidence type="ECO:0000313" key="16">
    <source>
        <dbReference type="EMBL" id="MBS0026217.1"/>
    </source>
</evidence>
<protein>
    <submittedName>
        <fullName evidence="16">Diacylglycerol kinase family protein</fullName>
    </submittedName>
</protein>
<sequence>MGNSYISKRLASFGYAFNGIGAFLRSEPHARIHAIATIAVVAAGCWYKIATPEWIWIILATALVWTTEMLNTVIEKIMDHLSPQLHPKVKFIKDVAAGAVLIAAIAAAIIGAVIFIPYLIKTI</sequence>
<evidence type="ECO:0000256" key="3">
    <source>
        <dbReference type="ARBA" id="ARBA00022475"/>
    </source>
</evidence>
<evidence type="ECO:0000256" key="4">
    <source>
        <dbReference type="ARBA" id="ARBA00022516"/>
    </source>
</evidence>
<evidence type="ECO:0000256" key="2">
    <source>
        <dbReference type="ARBA" id="ARBA00005967"/>
    </source>
</evidence>
<dbReference type="PANTHER" id="PTHR34299:SF1">
    <property type="entry name" value="DIACYLGLYCEROL KINASE"/>
    <property type="match status" value="1"/>
</dbReference>
<gene>
    <name evidence="16" type="ORF">KE626_02730</name>
</gene>
<comment type="subcellular location">
    <subcellularLocation>
        <location evidence="1">Cell membrane</location>
        <topology evidence="1">Multi-pass membrane protein</topology>
    </subcellularLocation>
</comment>
<evidence type="ECO:0000256" key="12">
    <source>
        <dbReference type="ARBA" id="ARBA00023136"/>
    </source>
</evidence>
<dbReference type="Pfam" id="PF01219">
    <property type="entry name" value="DAGK_prokar"/>
    <property type="match status" value="1"/>
</dbReference>
<dbReference type="CDD" id="cd14265">
    <property type="entry name" value="UDPK_IM_like"/>
    <property type="match status" value="1"/>
</dbReference>
<keyword evidence="7" id="KW-0547">Nucleotide-binding</keyword>
<proteinExistence type="inferred from homology"/>
<dbReference type="Proteomes" id="UP000676386">
    <property type="component" value="Unassembled WGS sequence"/>
</dbReference>
<keyword evidence="4" id="KW-0444">Lipid biosynthesis</keyword>
<comment type="caution">
    <text evidence="16">The sequence shown here is derived from an EMBL/GenBank/DDBJ whole genome shotgun (WGS) entry which is preliminary data.</text>
</comment>
<evidence type="ECO:0000256" key="15">
    <source>
        <dbReference type="SAM" id="Phobius"/>
    </source>
</evidence>
<comment type="similarity">
    <text evidence="2">Belongs to the bacterial diacylglycerol kinase family.</text>
</comment>
<dbReference type="PANTHER" id="PTHR34299">
    <property type="entry name" value="DIACYLGLYCEROL KINASE"/>
    <property type="match status" value="1"/>
</dbReference>
<evidence type="ECO:0000256" key="1">
    <source>
        <dbReference type="ARBA" id="ARBA00004651"/>
    </source>
</evidence>
<evidence type="ECO:0000256" key="7">
    <source>
        <dbReference type="ARBA" id="ARBA00022741"/>
    </source>
</evidence>
<keyword evidence="12 15" id="KW-0472">Membrane</keyword>
<dbReference type="Gene3D" id="1.10.287.3610">
    <property type="match status" value="1"/>
</dbReference>
<keyword evidence="9" id="KW-0067">ATP-binding</keyword>
<dbReference type="InterPro" id="IPR033717">
    <property type="entry name" value="UDPK"/>
</dbReference>
<evidence type="ECO:0000256" key="13">
    <source>
        <dbReference type="ARBA" id="ARBA00023209"/>
    </source>
</evidence>
<evidence type="ECO:0000256" key="9">
    <source>
        <dbReference type="ARBA" id="ARBA00022840"/>
    </source>
</evidence>
<keyword evidence="11" id="KW-0443">Lipid metabolism</keyword>
<evidence type="ECO:0000256" key="10">
    <source>
        <dbReference type="ARBA" id="ARBA00022989"/>
    </source>
</evidence>
<evidence type="ECO:0000256" key="5">
    <source>
        <dbReference type="ARBA" id="ARBA00022679"/>
    </source>
</evidence>